<comment type="caution">
    <text evidence="1">The sequence shown here is derived from an EMBL/GenBank/DDBJ whole genome shotgun (WGS) entry which is preliminary data.</text>
</comment>
<protein>
    <submittedName>
        <fullName evidence="1">Uncharacterized protein</fullName>
    </submittedName>
</protein>
<evidence type="ECO:0000313" key="1">
    <source>
        <dbReference type="EMBL" id="KAI0085786.1"/>
    </source>
</evidence>
<proteinExistence type="predicted"/>
<gene>
    <name evidence="1" type="ORF">BDY19DRAFT_1050409</name>
</gene>
<name>A0ACB8TUZ4_9APHY</name>
<dbReference type="EMBL" id="MU274928">
    <property type="protein sequence ID" value="KAI0085786.1"/>
    <property type="molecule type" value="Genomic_DNA"/>
</dbReference>
<keyword evidence="2" id="KW-1185">Reference proteome</keyword>
<reference evidence="1" key="1">
    <citation type="journal article" date="2021" name="Environ. Microbiol.">
        <title>Gene family expansions and transcriptome signatures uncover fungal adaptations to wood decay.</title>
        <authorList>
            <person name="Hage H."/>
            <person name="Miyauchi S."/>
            <person name="Viragh M."/>
            <person name="Drula E."/>
            <person name="Min B."/>
            <person name="Chaduli D."/>
            <person name="Navarro D."/>
            <person name="Favel A."/>
            <person name="Norest M."/>
            <person name="Lesage-Meessen L."/>
            <person name="Balint B."/>
            <person name="Merenyi Z."/>
            <person name="de Eugenio L."/>
            <person name="Morin E."/>
            <person name="Martinez A.T."/>
            <person name="Baldrian P."/>
            <person name="Stursova M."/>
            <person name="Martinez M.J."/>
            <person name="Novotny C."/>
            <person name="Magnuson J.K."/>
            <person name="Spatafora J.W."/>
            <person name="Maurice S."/>
            <person name="Pangilinan J."/>
            <person name="Andreopoulos W."/>
            <person name="LaButti K."/>
            <person name="Hundley H."/>
            <person name="Na H."/>
            <person name="Kuo A."/>
            <person name="Barry K."/>
            <person name="Lipzen A."/>
            <person name="Henrissat B."/>
            <person name="Riley R."/>
            <person name="Ahrendt S."/>
            <person name="Nagy L.G."/>
            <person name="Grigoriev I.V."/>
            <person name="Martin F."/>
            <person name="Rosso M.N."/>
        </authorList>
    </citation>
    <scope>NUCLEOTIDE SEQUENCE</scope>
    <source>
        <strain evidence="1">CBS 384.51</strain>
    </source>
</reference>
<accession>A0ACB8TUZ4</accession>
<dbReference type="Proteomes" id="UP001055072">
    <property type="component" value="Unassembled WGS sequence"/>
</dbReference>
<sequence>MVLLAAAKVYIKLMTNDDGMRLREKDIMIHSQWACIILCNFEVNYSKHNHVDMKKKKASLKLPVVDGNDVLICLGHPTLSPTLPSSSKLLKVQCHSTIIMSPELNIRVLKAFFPACQKSISVRQTKKDTAYMTQWDLFGLEEVFKSREAGTHENVIG</sequence>
<organism evidence="1 2">
    <name type="scientific">Irpex rosettiformis</name>
    <dbReference type="NCBI Taxonomy" id="378272"/>
    <lineage>
        <taxon>Eukaryota</taxon>
        <taxon>Fungi</taxon>
        <taxon>Dikarya</taxon>
        <taxon>Basidiomycota</taxon>
        <taxon>Agaricomycotina</taxon>
        <taxon>Agaricomycetes</taxon>
        <taxon>Polyporales</taxon>
        <taxon>Irpicaceae</taxon>
        <taxon>Irpex</taxon>
    </lineage>
</organism>
<evidence type="ECO:0000313" key="2">
    <source>
        <dbReference type="Proteomes" id="UP001055072"/>
    </source>
</evidence>